<accession>J4GE71</accession>
<feature type="region of interest" description="Disordered" evidence="10">
    <location>
        <begin position="783"/>
        <end position="802"/>
    </location>
</feature>
<evidence type="ECO:0000256" key="10">
    <source>
        <dbReference type="SAM" id="MobiDB-lite"/>
    </source>
</evidence>
<dbReference type="InterPro" id="IPR014801">
    <property type="entry name" value="Mediator_Med5_fun"/>
</dbReference>
<keyword evidence="13" id="KW-1185">Reference proteome</keyword>
<evidence type="ECO:0000256" key="2">
    <source>
        <dbReference type="ARBA" id="ARBA00008782"/>
    </source>
</evidence>
<feature type="compositionally biased region" description="Low complexity" evidence="10">
    <location>
        <begin position="61"/>
        <end position="77"/>
    </location>
</feature>
<dbReference type="GO" id="GO:0006357">
    <property type="term" value="P:regulation of transcription by RNA polymerase II"/>
    <property type="evidence" value="ECO:0007669"/>
    <property type="project" value="InterPro"/>
</dbReference>
<name>J4GE71_9APHY</name>
<protein>
    <recommendedName>
        <fullName evidence="3">Mediator of RNA polymerase II transcription subunit 5</fullName>
    </recommendedName>
    <alternativeName>
        <fullName evidence="8">Mediator complex subunit 5</fullName>
    </alternativeName>
</protein>
<keyword evidence="5" id="KW-0010">Activator</keyword>
<proteinExistence type="inferred from homology"/>
<dbReference type="Pfam" id="PF01465">
    <property type="entry name" value="GRIP"/>
    <property type="match status" value="1"/>
</dbReference>
<gene>
    <name evidence="12" type="ORF">FIBRA_07357</name>
</gene>
<dbReference type="OrthoDB" id="5549158at2759"/>
<evidence type="ECO:0000256" key="9">
    <source>
        <dbReference type="SAM" id="Coils"/>
    </source>
</evidence>
<comment type="similarity">
    <text evidence="2">Belongs to the Mediator complex subunit 5 family.</text>
</comment>
<feature type="coiled-coil region" evidence="9">
    <location>
        <begin position="500"/>
        <end position="594"/>
    </location>
</feature>
<feature type="region of interest" description="Disordered" evidence="10">
    <location>
        <begin position="1"/>
        <end position="151"/>
    </location>
</feature>
<dbReference type="InParanoid" id="J4GE71"/>
<dbReference type="PANTHER" id="PTHR35784:SF1">
    <property type="entry name" value="MEDIATOR OF RNA POLYMERASE II TRANSCRIPTION SUBUNIT 5"/>
    <property type="match status" value="1"/>
</dbReference>
<organism evidence="12 13">
    <name type="scientific">Fibroporia radiculosa</name>
    <dbReference type="NCBI Taxonomy" id="599839"/>
    <lineage>
        <taxon>Eukaryota</taxon>
        <taxon>Fungi</taxon>
        <taxon>Dikarya</taxon>
        <taxon>Basidiomycota</taxon>
        <taxon>Agaricomycotina</taxon>
        <taxon>Agaricomycetes</taxon>
        <taxon>Polyporales</taxon>
        <taxon>Fibroporiaceae</taxon>
        <taxon>Fibroporia</taxon>
    </lineage>
</organism>
<evidence type="ECO:0000256" key="8">
    <source>
        <dbReference type="ARBA" id="ARBA00031256"/>
    </source>
</evidence>
<keyword evidence="4" id="KW-0805">Transcription regulation</keyword>
<dbReference type="GO" id="GO:0016592">
    <property type="term" value="C:mediator complex"/>
    <property type="evidence" value="ECO:0007669"/>
    <property type="project" value="InterPro"/>
</dbReference>
<feature type="coiled-coil region" evidence="9">
    <location>
        <begin position="440"/>
        <end position="467"/>
    </location>
</feature>
<dbReference type="HOGENOM" id="CLU_237371_0_0_1"/>
<evidence type="ECO:0000256" key="1">
    <source>
        <dbReference type="ARBA" id="ARBA00004123"/>
    </source>
</evidence>
<feature type="compositionally biased region" description="Low complexity" evidence="10">
    <location>
        <begin position="105"/>
        <end position="122"/>
    </location>
</feature>
<comment type="subcellular location">
    <subcellularLocation>
        <location evidence="1">Nucleus</location>
    </subcellularLocation>
</comment>
<reference evidence="12 13" key="1">
    <citation type="journal article" date="2012" name="Appl. Environ. Microbiol.">
        <title>Short-read sequencing for genomic analysis of the brown rot fungus Fibroporia radiculosa.</title>
        <authorList>
            <person name="Tang J.D."/>
            <person name="Perkins A.D."/>
            <person name="Sonstegard T.S."/>
            <person name="Schroeder S.G."/>
            <person name="Burgess S.C."/>
            <person name="Diehl S.V."/>
        </authorList>
    </citation>
    <scope>NUCLEOTIDE SEQUENCE [LARGE SCALE GENOMIC DNA]</scope>
    <source>
        <strain evidence="12 13">TFFH 294</strain>
    </source>
</reference>
<keyword evidence="7" id="KW-0539">Nucleus</keyword>
<dbReference type="RefSeq" id="XP_012184431.1">
    <property type="nucleotide sequence ID" value="XM_012329041.1"/>
</dbReference>
<evidence type="ECO:0000256" key="6">
    <source>
        <dbReference type="ARBA" id="ARBA00023163"/>
    </source>
</evidence>
<evidence type="ECO:0000313" key="13">
    <source>
        <dbReference type="Proteomes" id="UP000006352"/>
    </source>
</evidence>
<sequence>MFSQWRQAVENLAQHPPRQDSADERQSRSSLDTGLRASLSSAQLAESALSNIKKTLAAQRSGSPSPSLSHASHSPGADIGPKRPASQSTTRTTLEDRLRAKFAISDNSSSPTPVSSSGSSPSLRVVIDHPLSPTSAPLPESPAPQRVGSADPFDALSKVRHFSPTASVDDTTSNVSASLPAARGPTFQTPPSPALIPLPDSPALAPTAESPVPLDSLESQCNSGGDSAISVDQGGTDVVVLDEITGDATKSVINYASLQDHVVGVVDDTHGATVFQQDQHVKDSGYAPTTIALPSSVEEHDGPGDLSPGRSTIEADAKEYVPDAPLDTITTAQGAKHIRDAQPIPSNQTSPHDWTGRTIPEDVASKSSEPNVEELQRRLKLVEQRFAVPSGDDTDVSTSFKRLQAEKIAADKVVKELTPLETLKDVDALRDYLQNVNIKTEMAQDEIRRLSGKLTRQEERIDELREIHRLESKSQSDQIEKLKGQVSESEALLKASQSSNVQVEEEVLKWKAETERLQSEMERLKGLSKEEEEKRVKAVALLKTVRQKLVKAEKERDDAIKDTQQIKEKDKEELEKDKAEKLELRQEIERANTEHETALVGLKLHFEKESVMLKDRQEKELLAVRGQYELEALAVKSSYTRELEVKDSRIRELQNSVRVLNEEKDEFFDQLQLRQAELESSRSRLEVLEGQTTEFQYQLREANDRIALLSEELADARREQDIRPQNAGPSAEEVTRLLSAAEAKYETRMADMRRRLSAVEKERDEGEAQWSRKLSEKVKELESLRGSLHSSTRSREEESESANALRKEIQGLKGEILAYQQRVSDLQVQADTVAEAENATKSEIAENNARMLALQQTIEESKNREAQVRAHNKTLREELRKVQSSAALLERQRNPGVGYWASRQENTADARSPRSSISESSPQDHPSRPGSPATPKSDEDLNVEYLRNVILQFLEHKEMRYEISNWNILDSVLVLFRNYPGDPGLQGYLKRAVEDQLLTLSRLVSTFLSAARSPELHNPATLDMLCRIALDSYYASGLPAMGSIVPYTQSNMELLGTVQDSMALLRTAHTLPLSQFNQLFASASELLSLLLSCVADISQISTTQAMMYFAEASDVLQVLRLPLGVRQQLENFALSLSLLLGDDAKAMREAQMMHTLQLAWFCTASAGEFGAGASDHAVAVLVGLFRWTSWTPVVFYTQLLHSALTCIAQTLASLASSRTSLIWRALIVGRLPHLFSRFQKEAETESGTDADWRTALQAALSSVLRRSDILSKYETSSNSHETDLGKPRTSSNLAIELLHEFVTVGLVDASFATTLCPTLQNDFHSPLTVEAQDAGSDVRSYLESKFAFDANLDDIVSAVDRICRDPCSHSVFADIVLKRCTPSPRPLELDSLSQMSRVLTRCEPALDIIALHVNIPNLITHVLAFVEDYDCETVGDPQTAVSHLGDVVLFVQEAVARFNFSYPTVTLGDRKLDLAVIRPTAVVYPVSQLGHDSNVFYLWFKALFDTNSEGIEDTILRTTRPQALLRIAATLFSHAIAMTTERKMDKEILQNGILYFLGPLLNWTLSGVVNFLIMEIQHRGFNAPVHIDVLQTLLSSSSCPPTVLRLSASKILRLFPNSPKNESGRMNSLDFTAIRHVAMKGLGVPVEGKSDPPLSLHAQPPGWSDLSLRSVRDALTAARSGKAPALDIDRCLLLTPPAKFLHMLWKELMVMASLGEIDISRRIATFVLTMPRRSHSPPLLPIFLHVLLPGLVAAADSLPSSDPTVTVELLVTVVSSSLTAALHLEYALLKTDKEHSPVLGQTTAAMARRLGSDLRRKGHGRTAALIVQRLCSISTFMTNFPTFMADV</sequence>
<feature type="domain" description="GRIP" evidence="11">
    <location>
        <begin position="941"/>
        <end position="960"/>
    </location>
</feature>
<evidence type="ECO:0000256" key="7">
    <source>
        <dbReference type="ARBA" id="ARBA00023242"/>
    </source>
</evidence>
<keyword evidence="6" id="KW-0804">Transcription</keyword>
<evidence type="ECO:0000256" key="5">
    <source>
        <dbReference type="ARBA" id="ARBA00023159"/>
    </source>
</evidence>
<dbReference type="GO" id="GO:0003712">
    <property type="term" value="F:transcription coregulator activity"/>
    <property type="evidence" value="ECO:0007669"/>
    <property type="project" value="InterPro"/>
</dbReference>
<dbReference type="STRING" id="599839.J4GE71"/>
<evidence type="ECO:0000259" key="11">
    <source>
        <dbReference type="Pfam" id="PF01465"/>
    </source>
</evidence>
<feature type="coiled-coil region" evidence="9">
    <location>
        <begin position="643"/>
        <end position="670"/>
    </location>
</feature>
<dbReference type="EMBL" id="HE797181">
    <property type="protein sequence ID" value="CCM05148.1"/>
    <property type="molecule type" value="Genomic_DNA"/>
</dbReference>
<dbReference type="PANTHER" id="PTHR35784">
    <property type="entry name" value="MEDIATOR OF RNA POLYMERASE II TRANSCRIPTION SUBUNIT 5"/>
    <property type="match status" value="1"/>
</dbReference>
<dbReference type="GeneID" id="24100059"/>
<evidence type="ECO:0000256" key="4">
    <source>
        <dbReference type="ARBA" id="ARBA00023015"/>
    </source>
</evidence>
<dbReference type="Proteomes" id="UP000006352">
    <property type="component" value="Unassembled WGS sequence"/>
</dbReference>
<evidence type="ECO:0000256" key="3">
    <source>
        <dbReference type="ARBA" id="ARBA00020628"/>
    </source>
</evidence>
<feature type="coiled-coil region" evidence="9">
    <location>
        <begin position="699"/>
        <end position="769"/>
    </location>
</feature>
<feature type="compositionally biased region" description="Low complexity" evidence="10">
    <location>
        <begin position="35"/>
        <end position="50"/>
    </location>
</feature>
<feature type="compositionally biased region" description="Basic and acidic residues" evidence="10">
    <location>
        <begin position="17"/>
        <end position="27"/>
    </location>
</feature>
<dbReference type="InterPro" id="IPR000237">
    <property type="entry name" value="GRIP_dom"/>
</dbReference>
<evidence type="ECO:0000313" key="12">
    <source>
        <dbReference type="EMBL" id="CCM05148.1"/>
    </source>
</evidence>
<feature type="region of interest" description="Disordered" evidence="10">
    <location>
        <begin position="897"/>
        <end position="939"/>
    </location>
</feature>
<keyword evidence="9" id="KW-0175">Coiled coil</keyword>
<feature type="region of interest" description="Disordered" evidence="10">
    <location>
        <begin position="339"/>
        <end position="372"/>
    </location>
</feature>